<dbReference type="Pfam" id="PF00702">
    <property type="entry name" value="Hydrolase"/>
    <property type="match status" value="1"/>
</dbReference>
<feature type="transmembrane region" description="Helical" evidence="8">
    <location>
        <begin position="235"/>
        <end position="254"/>
    </location>
</feature>
<dbReference type="InterPro" id="IPR001757">
    <property type="entry name" value="P_typ_ATPase"/>
</dbReference>
<dbReference type="PANTHER" id="PTHR48085">
    <property type="entry name" value="CADMIUM/ZINC-TRANSPORTING ATPASE HMA2-RELATED"/>
    <property type="match status" value="1"/>
</dbReference>
<evidence type="ECO:0000256" key="1">
    <source>
        <dbReference type="ARBA" id="ARBA00004370"/>
    </source>
</evidence>
<dbReference type="GO" id="GO:0015086">
    <property type="term" value="F:cadmium ion transmembrane transporter activity"/>
    <property type="evidence" value="ECO:0007669"/>
    <property type="project" value="TreeGrafter"/>
</dbReference>
<keyword evidence="3 8" id="KW-0812">Transmembrane</keyword>
<keyword evidence="8" id="KW-0547">Nucleotide-binding</keyword>
<reference evidence="10" key="1">
    <citation type="submission" date="2006-06" db="EMBL/GenBank/DDBJ databases">
        <title>Complete sequence of chromosome of Chelativorans sp. BNC1.</title>
        <authorList>
            <consortium name="US DOE Joint Genome Institute"/>
            <person name="Copeland A."/>
            <person name="Lucas S."/>
            <person name="Lapidus A."/>
            <person name="Barry K."/>
            <person name="Detter J.C."/>
            <person name="Glavina del Rio T."/>
            <person name="Hammon N."/>
            <person name="Israni S."/>
            <person name="Dalin E."/>
            <person name="Tice H."/>
            <person name="Pitluck S."/>
            <person name="Chertkov O."/>
            <person name="Brettin T."/>
            <person name="Bruce D."/>
            <person name="Han C."/>
            <person name="Tapia R."/>
            <person name="Gilna P."/>
            <person name="Schmutz J."/>
            <person name="Larimer F."/>
            <person name="Land M."/>
            <person name="Hauser L."/>
            <person name="Kyrpides N."/>
            <person name="Mikhailova N."/>
            <person name="Richardson P."/>
        </authorList>
    </citation>
    <scope>NUCLEOTIDE SEQUENCE</scope>
    <source>
        <strain evidence="10">BNC1</strain>
    </source>
</reference>
<dbReference type="STRING" id="266779.Meso_2249"/>
<evidence type="ECO:0000256" key="4">
    <source>
        <dbReference type="ARBA" id="ARBA00022989"/>
    </source>
</evidence>
<accession>Q11G36</accession>
<evidence type="ECO:0000259" key="9">
    <source>
        <dbReference type="Pfam" id="PF00122"/>
    </source>
</evidence>
<dbReference type="eggNOG" id="COG2217">
    <property type="taxonomic scope" value="Bacteria"/>
</dbReference>
<dbReference type="PRINTS" id="PR00119">
    <property type="entry name" value="CATATPASE"/>
</dbReference>
<dbReference type="AlphaFoldDB" id="Q11G36"/>
<protein>
    <recommendedName>
        <fullName evidence="6">P-type Zn(2+) transporter</fullName>
        <ecNumber evidence="6">7.2.2.12</ecNumber>
    </recommendedName>
</protein>
<evidence type="ECO:0000313" key="10">
    <source>
        <dbReference type="EMBL" id="ABG63639.1"/>
    </source>
</evidence>
<dbReference type="PANTHER" id="PTHR48085:SF5">
    <property type="entry name" value="CADMIUM_ZINC-TRANSPORTING ATPASE HMA4-RELATED"/>
    <property type="match status" value="1"/>
</dbReference>
<proteinExistence type="inferred from homology"/>
<dbReference type="SUPFAM" id="SSF81665">
    <property type="entry name" value="Calcium ATPase, transmembrane domain M"/>
    <property type="match status" value="1"/>
</dbReference>
<feature type="transmembrane region" description="Helical" evidence="8">
    <location>
        <begin position="565"/>
        <end position="589"/>
    </location>
</feature>
<dbReference type="InterPro" id="IPR059000">
    <property type="entry name" value="ATPase_P-type_domA"/>
</dbReference>
<dbReference type="Pfam" id="PF00122">
    <property type="entry name" value="E1-E2_ATPase"/>
    <property type="match status" value="1"/>
</dbReference>
<evidence type="ECO:0000256" key="5">
    <source>
        <dbReference type="ARBA" id="ARBA00023136"/>
    </source>
</evidence>
<dbReference type="EC" id="7.2.2.12" evidence="6"/>
<keyword evidence="5 8" id="KW-0472">Membrane</keyword>
<dbReference type="Gene3D" id="2.70.150.10">
    <property type="entry name" value="Calcium-transporting ATPase, cytoplasmic transduction domain A"/>
    <property type="match status" value="1"/>
</dbReference>
<dbReference type="InterPro" id="IPR023298">
    <property type="entry name" value="ATPase_P-typ_TM_dom_sf"/>
</dbReference>
<gene>
    <name evidence="10" type="ordered locus">Meso_2249</name>
</gene>
<feature type="transmembrane region" description="Helical" evidence="8">
    <location>
        <begin position="260"/>
        <end position="284"/>
    </location>
</feature>
<dbReference type="InterPro" id="IPR023299">
    <property type="entry name" value="ATPase_P-typ_cyto_dom_N"/>
</dbReference>
<organism evidence="10">
    <name type="scientific">Chelativorans sp. (strain BNC1)</name>
    <dbReference type="NCBI Taxonomy" id="266779"/>
    <lineage>
        <taxon>Bacteria</taxon>
        <taxon>Pseudomonadati</taxon>
        <taxon>Pseudomonadota</taxon>
        <taxon>Alphaproteobacteria</taxon>
        <taxon>Hyphomicrobiales</taxon>
        <taxon>Phyllobacteriaceae</taxon>
        <taxon>Chelativorans</taxon>
    </lineage>
</organism>
<evidence type="ECO:0000256" key="7">
    <source>
        <dbReference type="ARBA" id="ARBA00047308"/>
    </source>
</evidence>
<dbReference type="InterPro" id="IPR008250">
    <property type="entry name" value="ATPase_P-typ_transduc_dom_A_sf"/>
</dbReference>
<evidence type="ECO:0000256" key="2">
    <source>
        <dbReference type="ARBA" id="ARBA00006024"/>
    </source>
</evidence>
<feature type="domain" description="P-type ATPase A" evidence="9">
    <location>
        <begin position="120"/>
        <end position="218"/>
    </location>
</feature>
<dbReference type="SUPFAM" id="SSF56784">
    <property type="entry name" value="HAD-like"/>
    <property type="match status" value="1"/>
</dbReference>
<dbReference type="PROSITE" id="PS00154">
    <property type="entry name" value="ATPASE_E1_E2"/>
    <property type="match status" value="1"/>
</dbReference>
<keyword evidence="4 8" id="KW-1133">Transmembrane helix</keyword>
<keyword evidence="8" id="KW-1003">Cell membrane</keyword>
<dbReference type="Gene3D" id="3.40.1110.10">
    <property type="entry name" value="Calcium-transporting ATPase, cytoplasmic domain N"/>
    <property type="match status" value="1"/>
</dbReference>
<evidence type="ECO:0000256" key="8">
    <source>
        <dbReference type="RuleBase" id="RU362081"/>
    </source>
</evidence>
<dbReference type="InterPro" id="IPR018303">
    <property type="entry name" value="ATPase_P-typ_P_site"/>
</dbReference>
<evidence type="ECO:0000256" key="3">
    <source>
        <dbReference type="ARBA" id="ARBA00022692"/>
    </source>
</evidence>
<dbReference type="GO" id="GO:0016887">
    <property type="term" value="F:ATP hydrolysis activity"/>
    <property type="evidence" value="ECO:0007669"/>
    <property type="project" value="InterPro"/>
</dbReference>
<dbReference type="EMBL" id="CP000390">
    <property type="protein sequence ID" value="ABG63639.1"/>
    <property type="molecule type" value="Genomic_DNA"/>
</dbReference>
<dbReference type="NCBIfam" id="TIGR01494">
    <property type="entry name" value="ATPase_P-type"/>
    <property type="match status" value="2"/>
</dbReference>
<dbReference type="SUPFAM" id="SSF81653">
    <property type="entry name" value="Calcium ATPase, transduction domain A"/>
    <property type="match status" value="1"/>
</dbReference>
<dbReference type="InterPro" id="IPR023214">
    <property type="entry name" value="HAD_sf"/>
</dbReference>
<comment type="similarity">
    <text evidence="2 8">Belongs to the cation transport ATPase (P-type) (TC 3.A.3) family. Type IB subfamily.</text>
</comment>
<evidence type="ECO:0000256" key="6">
    <source>
        <dbReference type="ARBA" id="ARBA00039097"/>
    </source>
</evidence>
<dbReference type="InterPro" id="IPR027256">
    <property type="entry name" value="P-typ_ATPase_IB"/>
</dbReference>
<keyword evidence="8" id="KW-0479">Metal-binding</keyword>
<dbReference type="GO" id="GO:0046872">
    <property type="term" value="F:metal ion binding"/>
    <property type="evidence" value="ECO:0007669"/>
    <property type="project" value="UniProtKB-KW"/>
</dbReference>
<dbReference type="GO" id="GO:0005524">
    <property type="term" value="F:ATP binding"/>
    <property type="evidence" value="ECO:0007669"/>
    <property type="project" value="UniProtKB-UniRule"/>
</dbReference>
<dbReference type="NCBIfam" id="TIGR01525">
    <property type="entry name" value="ATPase-IB_hvy"/>
    <property type="match status" value="1"/>
</dbReference>
<dbReference type="KEGG" id="mes:Meso_2249"/>
<comment type="subcellular location">
    <subcellularLocation>
        <location evidence="8">Cell membrane</location>
    </subcellularLocation>
    <subcellularLocation>
        <location evidence="1">Membrane</location>
    </subcellularLocation>
</comment>
<dbReference type="GO" id="GO:0005886">
    <property type="term" value="C:plasma membrane"/>
    <property type="evidence" value="ECO:0007669"/>
    <property type="project" value="UniProtKB-SubCell"/>
</dbReference>
<dbReference type="Gene3D" id="3.40.50.1000">
    <property type="entry name" value="HAD superfamily/HAD-like"/>
    <property type="match status" value="1"/>
</dbReference>
<dbReference type="InterPro" id="IPR051014">
    <property type="entry name" value="Cation_Transport_ATPase_IB"/>
</dbReference>
<comment type="catalytic activity">
    <reaction evidence="7">
        <text>Zn(2+)(in) + ATP + H2O = Zn(2+)(out) + ADP + phosphate + H(+)</text>
        <dbReference type="Rhea" id="RHEA:20621"/>
        <dbReference type="ChEBI" id="CHEBI:15377"/>
        <dbReference type="ChEBI" id="CHEBI:15378"/>
        <dbReference type="ChEBI" id="CHEBI:29105"/>
        <dbReference type="ChEBI" id="CHEBI:30616"/>
        <dbReference type="ChEBI" id="CHEBI:43474"/>
        <dbReference type="ChEBI" id="CHEBI:456216"/>
        <dbReference type="EC" id="7.2.2.12"/>
    </reaction>
</comment>
<name>Q11G36_CHESB</name>
<dbReference type="HOGENOM" id="CLU_001771_6_3_5"/>
<keyword evidence="8" id="KW-0067">ATP-binding</keyword>
<feature type="transmembrane region" description="Helical" evidence="8">
    <location>
        <begin position="41"/>
        <end position="59"/>
    </location>
</feature>
<sequence length="621" mass="64654" precursor="true">MTEAFLRRVLLGIALLGLAAGLAMRAGLQPQLSMGIGPEEIWAAGAIPVVIVLFVSILRDFWIGRFGVDAIALVSISAALLLDQSLAAVVVAIMYAGGTVLEDFARGRAERSLKALTDRSPRFALRKSAEAVETIPVDDVRVGDEILVRAGDVLPVDGHLLDPAAKIDEQAVTGEPLPENRHAGDLLRSGTVNAGEAFTMRASAPADQSTYAGIVRMVAIAQTAKAPFIRMADRFALLLLPATLIVAALAWYASSDPIRALAVLVVATPCPLILATPVAFIGGVSRAARAGILMKGSEALEALARARTAVFDKTGTLTRGGAQLVEQETAPGRDPEEVLRLLASLEQASHHVLADAIAGEARARNLPLSHPAKVREHRGAGLEGIVDGTQIRAGSRVLVLGGSVAPIWATDGERRYGGQPVLRVYVALDDRLAGIFTFGDALRGDAAETLRMLKAFGIGRTVMLTGDDRQTAARVAAQLDFDTVVADANPAEKVEAVKEEMRQAPTMMIGDGINDAPALAAATVGVAMGARGATASSQTADVVVLTDRLRPVGEALQIAHRTRAIALQSIVVGLTLSGVAMIAAAFGLITPVAGAVLQEGIDIAVILNALRALGRGSVTTG</sequence>
<dbReference type="InterPro" id="IPR036412">
    <property type="entry name" value="HAD-like_sf"/>
</dbReference>
<dbReference type="GO" id="GO:0016463">
    <property type="term" value="F:P-type zinc transporter activity"/>
    <property type="evidence" value="ECO:0007669"/>
    <property type="project" value="UniProtKB-EC"/>
</dbReference>